<evidence type="ECO:0000256" key="10">
    <source>
        <dbReference type="PIRSR" id="PIRSR600101-2"/>
    </source>
</evidence>
<dbReference type="InterPro" id="IPR043137">
    <property type="entry name" value="GGT_ssub_C"/>
</dbReference>
<evidence type="ECO:0000256" key="11">
    <source>
        <dbReference type="RuleBase" id="RU368036"/>
    </source>
</evidence>
<gene>
    <name evidence="13" type="primary">ggt</name>
    <name evidence="13" type="ORF">DSL64_18420</name>
</gene>
<evidence type="ECO:0000256" key="5">
    <source>
        <dbReference type="ARBA" id="ARBA00022801"/>
    </source>
</evidence>
<dbReference type="GO" id="GO:0036374">
    <property type="term" value="F:glutathione hydrolase activity"/>
    <property type="evidence" value="ECO:0007669"/>
    <property type="project" value="UniProtKB-UniRule"/>
</dbReference>
<dbReference type="EC" id="2.3.2.2" evidence="11"/>
<comment type="subunit">
    <text evidence="11">This enzyme consists of two polypeptide chains, which are synthesized in precursor form from a single polypeptide.</text>
</comment>
<comment type="caution">
    <text evidence="13">The sequence shown here is derived from an EMBL/GenBank/DDBJ whole genome shotgun (WGS) entry which is preliminary data.</text>
</comment>
<evidence type="ECO:0000256" key="12">
    <source>
        <dbReference type="SAM" id="SignalP"/>
    </source>
</evidence>
<dbReference type="InterPro" id="IPR043138">
    <property type="entry name" value="GGT_lsub"/>
</dbReference>
<evidence type="ECO:0000256" key="1">
    <source>
        <dbReference type="ARBA" id="ARBA00001049"/>
    </source>
</evidence>
<dbReference type="PANTHER" id="PTHR43199:SF1">
    <property type="entry name" value="GLUTATHIONE HYDROLASE PROENZYME"/>
    <property type="match status" value="1"/>
</dbReference>
<dbReference type="RefSeq" id="WP_115832445.1">
    <property type="nucleotide sequence ID" value="NZ_QNUL01000016.1"/>
</dbReference>
<comment type="catalytic activity">
    <reaction evidence="8 11">
        <text>an N-terminal (5-L-glutamyl)-[peptide] + an alpha-amino acid = 5-L-glutamyl amino acid + an N-terminal L-alpha-aminoacyl-[peptide]</text>
        <dbReference type="Rhea" id="RHEA:23904"/>
        <dbReference type="Rhea" id="RHEA-COMP:9780"/>
        <dbReference type="Rhea" id="RHEA-COMP:9795"/>
        <dbReference type="ChEBI" id="CHEBI:77644"/>
        <dbReference type="ChEBI" id="CHEBI:78597"/>
        <dbReference type="ChEBI" id="CHEBI:78599"/>
        <dbReference type="ChEBI" id="CHEBI:78608"/>
        <dbReference type="EC" id="2.3.2.2"/>
    </reaction>
</comment>
<evidence type="ECO:0000256" key="4">
    <source>
        <dbReference type="ARBA" id="ARBA00022679"/>
    </source>
</evidence>
<evidence type="ECO:0000256" key="8">
    <source>
        <dbReference type="ARBA" id="ARBA00047417"/>
    </source>
</evidence>
<dbReference type="GO" id="GO:0006751">
    <property type="term" value="P:glutathione catabolic process"/>
    <property type="evidence" value="ECO:0007669"/>
    <property type="project" value="UniProtKB-UniRule"/>
</dbReference>
<dbReference type="InterPro" id="IPR055262">
    <property type="entry name" value="GGT_CS"/>
</dbReference>
<dbReference type="InterPro" id="IPR029055">
    <property type="entry name" value="Ntn_hydrolases_N"/>
</dbReference>
<dbReference type="InterPro" id="IPR051792">
    <property type="entry name" value="GGT_bact"/>
</dbReference>
<evidence type="ECO:0000256" key="6">
    <source>
        <dbReference type="ARBA" id="ARBA00023145"/>
    </source>
</evidence>
<feature type="chain" id="PRO_5017799456" description="Glutathione hydrolase proenzyme" evidence="12">
    <location>
        <begin position="21"/>
        <end position="588"/>
    </location>
</feature>
<evidence type="ECO:0000256" key="2">
    <source>
        <dbReference type="ARBA" id="ARBA00001089"/>
    </source>
</evidence>
<comment type="catalytic activity">
    <reaction evidence="1 11">
        <text>an S-substituted glutathione + H2O = an S-substituted L-cysteinylglycine + L-glutamate</text>
        <dbReference type="Rhea" id="RHEA:59468"/>
        <dbReference type="ChEBI" id="CHEBI:15377"/>
        <dbReference type="ChEBI" id="CHEBI:29985"/>
        <dbReference type="ChEBI" id="CHEBI:90779"/>
        <dbReference type="ChEBI" id="CHEBI:143103"/>
        <dbReference type="EC" id="3.4.19.13"/>
    </reaction>
</comment>
<proteinExistence type="inferred from homology"/>
<feature type="signal peptide" evidence="12">
    <location>
        <begin position="1"/>
        <end position="20"/>
    </location>
</feature>
<dbReference type="GO" id="GO:0006750">
    <property type="term" value="P:glutathione biosynthetic process"/>
    <property type="evidence" value="ECO:0007669"/>
    <property type="project" value="UniProtKB-KW"/>
</dbReference>
<sequence>MKKCFTLILLLLSFSEFSTAQKPVQESSGFYQFLSDDPNQKSFFSDRKGVLAKNGMVASAHPEASRVGVEILQAGGNAIDAAIAVQFALAVVHPSAGNIAGGGFLVYRDQSGKTSSIDFREKAPEKGHADMYLDKDGNIIKNASTLGRLASGIPGSVDGMAEAHQKFGKLPWKTLLQPAIDLAEKGVIQTEREARGLNAIKKDLLQLNPDTRYFQKEDGSEWITGDRLVQNDLAKVLKSIQKKGREGFYSGKVAKQLVKDINRNQEGIITRNDLKSYHSKSRETISETYKNYNVITMAPPSSGGIALVQLLRLTEPFPLKKWGWHSDSATQVMIEAERRVYADRAKFLGDPDFIKIPAKNLMDNSYLESRWQTFSWDRASDSKLISSGEITGYESMETTHFSVVDKDGNAVSVTTTLNGSYGSRVVVKGGGYLMNNEMDDFSIKPGTPNMYGLIGNKANAIAPGKRMLSSMTPTIIEKDGKLLMVVGTPGGSTIITSVYQTIVNVIEHGMTMQQAVNALKFHHQWLPDKTTFEANAFSENTIRRLQDKGFILEQQRNTIGRMDCILVTPDGWLEGGSDPRGDDTSVGY</sequence>
<dbReference type="OrthoDB" id="9781342at2"/>
<keyword evidence="11" id="KW-0317">Glutathione biosynthesis</keyword>
<protein>
    <recommendedName>
        <fullName evidence="11">Glutathione hydrolase proenzyme</fullName>
        <ecNumber evidence="11">2.3.2.2</ecNumber>
        <ecNumber evidence="11">3.4.19.13</ecNumber>
    </recommendedName>
    <component>
        <recommendedName>
            <fullName evidence="11">Glutathione hydrolase large chain</fullName>
        </recommendedName>
    </component>
    <component>
        <recommendedName>
            <fullName evidence="11">Glutathione hydrolase small chain</fullName>
        </recommendedName>
    </component>
</protein>
<reference evidence="13 14" key="1">
    <citation type="submission" date="2018-07" db="EMBL/GenBank/DDBJ databases">
        <title>Dyadobacter roseus sp. nov., isolated from rose rhizosphere soil.</title>
        <authorList>
            <person name="Chen L."/>
        </authorList>
    </citation>
    <scope>NUCLEOTIDE SEQUENCE [LARGE SCALE GENOMIC DNA]</scope>
    <source>
        <strain evidence="13 14">RS19</strain>
    </source>
</reference>
<organism evidence="13 14">
    <name type="scientific">Dyadobacter luteus</name>
    <dbReference type="NCBI Taxonomy" id="2259619"/>
    <lineage>
        <taxon>Bacteria</taxon>
        <taxon>Pseudomonadati</taxon>
        <taxon>Bacteroidota</taxon>
        <taxon>Cytophagia</taxon>
        <taxon>Cytophagales</taxon>
        <taxon>Spirosomataceae</taxon>
        <taxon>Dyadobacter</taxon>
    </lineage>
</organism>
<keyword evidence="6 11" id="KW-0865">Zymogen</keyword>
<dbReference type="PROSITE" id="PS00462">
    <property type="entry name" value="G_GLU_TRANSPEPTIDASE"/>
    <property type="match status" value="1"/>
</dbReference>
<dbReference type="Pfam" id="PF01019">
    <property type="entry name" value="G_glu_transpept"/>
    <property type="match status" value="1"/>
</dbReference>
<keyword evidence="5 11" id="KW-0378">Hydrolase</keyword>
<comment type="similarity">
    <text evidence="3 11">Belongs to the gamma-glutamyltransferase family.</text>
</comment>
<dbReference type="GO" id="GO:0103068">
    <property type="term" value="F:leukotriene C4 gamma-glutamyl transferase activity"/>
    <property type="evidence" value="ECO:0007669"/>
    <property type="project" value="UniProtKB-EC"/>
</dbReference>
<dbReference type="AlphaFoldDB" id="A0A3D8Y9C1"/>
<feature type="binding site" evidence="10">
    <location>
        <position position="440"/>
    </location>
    <ligand>
        <name>L-glutamate</name>
        <dbReference type="ChEBI" id="CHEBI:29985"/>
    </ligand>
</feature>
<dbReference type="Proteomes" id="UP000256373">
    <property type="component" value="Unassembled WGS sequence"/>
</dbReference>
<evidence type="ECO:0000256" key="7">
    <source>
        <dbReference type="ARBA" id="ARBA00023315"/>
    </source>
</evidence>
<feature type="binding site" evidence="10">
    <location>
        <position position="491"/>
    </location>
    <ligand>
        <name>L-glutamate</name>
        <dbReference type="ChEBI" id="CHEBI:29985"/>
    </ligand>
</feature>
<comment type="PTM">
    <text evidence="11">Cleaved by autocatalysis into a large and a small subunit.</text>
</comment>
<comment type="pathway">
    <text evidence="11">Sulfur metabolism; glutathione metabolism.</text>
</comment>
<keyword evidence="4 11" id="KW-0808">Transferase</keyword>
<keyword evidence="7 11" id="KW-0012">Acyltransferase</keyword>
<dbReference type="EC" id="3.4.19.13" evidence="11"/>
<feature type="active site" description="Nucleophile" evidence="9">
    <location>
        <position position="398"/>
    </location>
</feature>
<dbReference type="Gene3D" id="1.10.246.130">
    <property type="match status" value="1"/>
</dbReference>
<keyword evidence="12" id="KW-0732">Signal</keyword>
<dbReference type="EMBL" id="QNUL01000016">
    <property type="protein sequence ID" value="REA59353.1"/>
    <property type="molecule type" value="Genomic_DNA"/>
</dbReference>
<keyword evidence="14" id="KW-1185">Reference proteome</keyword>
<accession>A0A3D8Y9C1</accession>
<evidence type="ECO:0000313" key="13">
    <source>
        <dbReference type="EMBL" id="REA59353.1"/>
    </source>
</evidence>
<feature type="binding site" evidence="10">
    <location>
        <position position="120"/>
    </location>
    <ligand>
        <name>L-glutamate</name>
        <dbReference type="ChEBI" id="CHEBI:29985"/>
    </ligand>
</feature>
<feature type="binding site" evidence="10">
    <location>
        <begin position="469"/>
        <end position="470"/>
    </location>
    <ligand>
        <name>L-glutamate</name>
        <dbReference type="ChEBI" id="CHEBI:29985"/>
    </ligand>
</feature>
<dbReference type="NCBIfam" id="TIGR00066">
    <property type="entry name" value="g_glut_trans"/>
    <property type="match status" value="1"/>
</dbReference>
<evidence type="ECO:0000313" key="14">
    <source>
        <dbReference type="Proteomes" id="UP000256373"/>
    </source>
</evidence>
<name>A0A3D8Y9C1_9BACT</name>
<evidence type="ECO:0000256" key="3">
    <source>
        <dbReference type="ARBA" id="ARBA00009381"/>
    </source>
</evidence>
<evidence type="ECO:0000256" key="9">
    <source>
        <dbReference type="PIRSR" id="PIRSR600101-1"/>
    </source>
</evidence>
<comment type="catalytic activity">
    <reaction evidence="2 11">
        <text>glutathione + H2O = L-cysteinylglycine + L-glutamate</text>
        <dbReference type="Rhea" id="RHEA:28807"/>
        <dbReference type="ChEBI" id="CHEBI:15377"/>
        <dbReference type="ChEBI" id="CHEBI:29985"/>
        <dbReference type="ChEBI" id="CHEBI:57925"/>
        <dbReference type="ChEBI" id="CHEBI:61694"/>
        <dbReference type="EC" id="3.4.19.13"/>
    </reaction>
</comment>
<dbReference type="Gene3D" id="3.60.20.40">
    <property type="match status" value="1"/>
</dbReference>
<dbReference type="SUPFAM" id="SSF56235">
    <property type="entry name" value="N-terminal nucleophile aminohydrolases (Ntn hydrolases)"/>
    <property type="match status" value="1"/>
</dbReference>
<dbReference type="UniPathway" id="UPA00204"/>
<feature type="binding site" evidence="10">
    <location>
        <begin position="416"/>
        <end position="418"/>
    </location>
    <ligand>
        <name>L-glutamate</name>
        <dbReference type="ChEBI" id="CHEBI:29985"/>
    </ligand>
</feature>
<dbReference type="InterPro" id="IPR000101">
    <property type="entry name" value="GGT_peptidase"/>
</dbReference>
<dbReference type="PANTHER" id="PTHR43199">
    <property type="entry name" value="GLUTATHIONE HYDROLASE"/>
    <property type="match status" value="1"/>
</dbReference>
<dbReference type="PRINTS" id="PR01210">
    <property type="entry name" value="GGTRANSPTASE"/>
</dbReference>